<evidence type="ECO:0000259" key="7">
    <source>
        <dbReference type="PROSITE" id="PS51099"/>
    </source>
</evidence>
<dbReference type="Pfam" id="PF08280">
    <property type="entry name" value="HTH_Mga"/>
    <property type="match status" value="1"/>
</dbReference>
<dbReference type="InterPro" id="IPR002178">
    <property type="entry name" value="PTS_EIIA_type-2_dom"/>
</dbReference>
<accession>A0ABS2N5Y8</accession>
<dbReference type="SUPFAM" id="SSF63520">
    <property type="entry name" value="PTS-regulatory domain, PRD"/>
    <property type="match status" value="2"/>
</dbReference>
<dbReference type="Gene3D" id="3.40.930.10">
    <property type="entry name" value="Mannitol-specific EII, Chain A"/>
    <property type="match status" value="1"/>
</dbReference>
<dbReference type="EMBL" id="JAFBDR010000037">
    <property type="protein sequence ID" value="MBM7573562.1"/>
    <property type="molecule type" value="Genomic_DNA"/>
</dbReference>
<evidence type="ECO:0000259" key="8">
    <source>
        <dbReference type="PROSITE" id="PS51372"/>
    </source>
</evidence>
<name>A0ABS2N5Y8_9BACI</name>
<dbReference type="InterPro" id="IPR036634">
    <property type="entry name" value="PRD_sf"/>
</dbReference>
<evidence type="ECO:0000259" key="6">
    <source>
        <dbReference type="PROSITE" id="PS51094"/>
    </source>
</evidence>
<feature type="domain" description="PTS EIIB type-2" evidence="7">
    <location>
        <begin position="402"/>
        <end position="492"/>
    </location>
</feature>
<feature type="domain" description="PRD" evidence="8">
    <location>
        <begin position="180"/>
        <end position="285"/>
    </location>
</feature>
<dbReference type="PROSITE" id="PS51094">
    <property type="entry name" value="PTS_EIIA_TYPE_2"/>
    <property type="match status" value="1"/>
</dbReference>
<keyword evidence="5" id="KW-0804">Transcription</keyword>
<dbReference type="SUPFAM" id="SSF52794">
    <property type="entry name" value="PTS system IIB component-like"/>
    <property type="match status" value="1"/>
</dbReference>
<dbReference type="RefSeq" id="WP_204502200.1">
    <property type="nucleotide sequence ID" value="NZ_JAFBDR010000037.1"/>
</dbReference>
<dbReference type="Gene3D" id="1.10.10.10">
    <property type="entry name" value="Winged helix-like DNA-binding domain superfamily/Winged helix DNA-binding domain"/>
    <property type="match status" value="2"/>
</dbReference>
<evidence type="ECO:0000256" key="2">
    <source>
        <dbReference type="ARBA" id="ARBA00022737"/>
    </source>
</evidence>
<dbReference type="Gene3D" id="1.10.1790.10">
    <property type="entry name" value="PRD domain"/>
    <property type="match status" value="2"/>
</dbReference>
<evidence type="ECO:0000313" key="9">
    <source>
        <dbReference type="EMBL" id="MBM7573562.1"/>
    </source>
</evidence>
<feature type="domain" description="PRD" evidence="8">
    <location>
        <begin position="290"/>
        <end position="397"/>
    </location>
</feature>
<evidence type="ECO:0000256" key="5">
    <source>
        <dbReference type="ARBA" id="ARBA00023163"/>
    </source>
</evidence>
<keyword evidence="10" id="KW-1185">Reference proteome</keyword>
<dbReference type="Gene3D" id="3.40.50.2300">
    <property type="match status" value="1"/>
</dbReference>
<dbReference type="SUPFAM" id="SSF55804">
    <property type="entry name" value="Phoshotransferase/anion transport protein"/>
    <property type="match status" value="1"/>
</dbReference>
<dbReference type="PROSITE" id="PS00372">
    <property type="entry name" value="PTS_EIIA_TYPE_2_HIS"/>
    <property type="match status" value="1"/>
</dbReference>
<evidence type="ECO:0000256" key="3">
    <source>
        <dbReference type="ARBA" id="ARBA00023015"/>
    </source>
</evidence>
<reference evidence="9 10" key="1">
    <citation type="submission" date="2021-01" db="EMBL/GenBank/DDBJ databases">
        <title>Genomic Encyclopedia of Type Strains, Phase IV (KMG-IV): sequencing the most valuable type-strain genomes for metagenomic binning, comparative biology and taxonomic classification.</title>
        <authorList>
            <person name="Goeker M."/>
        </authorList>
    </citation>
    <scope>NUCLEOTIDE SEQUENCE [LARGE SCALE GENOMIC DNA]</scope>
    <source>
        <strain evidence="9 10">DSM 23711</strain>
    </source>
</reference>
<dbReference type="InterPro" id="IPR013011">
    <property type="entry name" value="PTS_EIIB_2"/>
</dbReference>
<dbReference type="InterPro" id="IPR036388">
    <property type="entry name" value="WH-like_DNA-bd_sf"/>
</dbReference>
<dbReference type="Pfam" id="PF00359">
    <property type="entry name" value="PTS_EIIA_2"/>
    <property type="match status" value="1"/>
</dbReference>
<dbReference type="Proteomes" id="UP001296943">
    <property type="component" value="Unassembled WGS sequence"/>
</dbReference>
<dbReference type="PROSITE" id="PS51099">
    <property type="entry name" value="PTS_EIIB_TYPE_2"/>
    <property type="match status" value="1"/>
</dbReference>
<dbReference type="Pfam" id="PF05043">
    <property type="entry name" value="Mga"/>
    <property type="match status" value="1"/>
</dbReference>
<dbReference type="InterPro" id="IPR013199">
    <property type="entry name" value="HTH_Mga_DNA-bd_dom"/>
</dbReference>
<dbReference type="PROSITE" id="PS51372">
    <property type="entry name" value="PRD_2"/>
    <property type="match status" value="2"/>
</dbReference>
<keyword evidence="3" id="KW-0805">Transcription regulation</keyword>
<gene>
    <name evidence="9" type="ORF">JOC48_004126</name>
</gene>
<dbReference type="InterPro" id="IPR011608">
    <property type="entry name" value="PRD"/>
</dbReference>
<proteinExistence type="predicted"/>
<organism evidence="9 10">
    <name type="scientific">Aquibacillus albus</name>
    <dbReference type="NCBI Taxonomy" id="1168171"/>
    <lineage>
        <taxon>Bacteria</taxon>
        <taxon>Bacillati</taxon>
        <taxon>Bacillota</taxon>
        <taxon>Bacilli</taxon>
        <taxon>Bacillales</taxon>
        <taxon>Bacillaceae</taxon>
        <taxon>Aquibacillus</taxon>
    </lineage>
</organism>
<keyword evidence="4" id="KW-0010">Activator</keyword>
<dbReference type="Pfam" id="PF00874">
    <property type="entry name" value="PRD"/>
    <property type="match status" value="2"/>
</dbReference>
<evidence type="ECO:0000313" key="10">
    <source>
        <dbReference type="Proteomes" id="UP001296943"/>
    </source>
</evidence>
<keyword evidence="2" id="KW-0677">Repeat</keyword>
<protein>
    <submittedName>
        <fullName evidence="9">Activator of the mannose operon (Transcriptional antiterminator)</fullName>
    </submittedName>
</protein>
<comment type="caution">
    <text evidence="9">The sequence shown here is derived from an EMBL/GenBank/DDBJ whole genome shotgun (WGS) entry which is preliminary data.</text>
</comment>
<dbReference type="InterPro" id="IPR036095">
    <property type="entry name" value="PTS_EIIB-like_sf"/>
</dbReference>
<feature type="domain" description="PTS EIIA type-2" evidence="6">
    <location>
        <begin position="502"/>
        <end position="639"/>
    </location>
</feature>
<evidence type="ECO:0000256" key="4">
    <source>
        <dbReference type="ARBA" id="ARBA00023159"/>
    </source>
</evidence>
<dbReference type="CDD" id="cd05568">
    <property type="entry name" value="PTS_IIB_bgl_like"/>
    <property type="match status" value="1"/>
</dbReference>
<dbReference type="InterPro" id="IPR007737">
    <property type="entry name" value="Mga_HTH"/>
</dbReference>
<dbReference type="InterPro" id="IPR016152">
    <property type="entry name" value="PTrfase/Anion_transptr"/>
</dbReference>
<sequence length="639" mass="72376">MNDRQKQLLRILLTETKETFNIVHLADRLACAEKTVRNDLKRMDKLLDEYSSAHLKRQPGIGITLEINEAERSAIFQRLLSNEPKTSEDRITEIAYHLLVNDKAVTLQELAKSYYVPRATIKKDMDAIANWLKVFDLELISKPRIGNVVQGNEFNKRSALAHLSQLASSASSNKNYVLDLFLDYEITTVKKALNDMQHRYSIAFTDGAIESLLVHALIMIKRTRQKSPVFIPQDEKDSVHQYKEYQHASGFFENLESVFRITFPEDERIYFTWHLISSKKREGGTKDTAFSDKYLMEIVTALTSKLSKLTLFSFEKDSVLAQGLAVHIHSVINRIKYGFPITNPLLSDIKKMYPYLFNMVVLAMEEIKENYNLDVPEDEAAYLVLHFQASIERLDGSRQKRKRTLIVCHMGVGMSHLLEAKLEQHYQDIEIVDCIGKADVRECLKNHAVDFIITTVALERINIPHVVISPLLEAKDQEKLNQFVEDLEHKQGGSGEETQLSSLIRGDLVHLDVDKEHPFEVVEMLGDVLFQKGFICKEFVHSALVREGKSATSIGGSIAIPHGNPSMVNQSAIAVAVLKKPVEWGTEQVSIVFMLAISNDDKGLNRGAVKQIVSISDNPKFVQALIAAKSVKAFLDRID</sequence>
<dbReference type="CDD" id="cd00211">
    <property type="entry name" value="PTS_IIA_fru"/>
    <property type="match status" value="1"/>
</dbReference>
<evidence type="ECO:0000256" key="1">
    <source>
        <dbReference type="ARBA" id="ARBA00022679"/>
    </source>
</evidence>
<dbReference type="InterPro" id="IPR050661">
    <property type="entry name" value="BglG_antiterminators"/>
</dbReference>
<dbReference type="PANTHER" id="PTHR30185">
    <property type="entry name" value="CRYPTIC BETA-GLUCOSIDE BGL OPERON ANTITERMINATOR"/>
    <property type="match status" value="1"/>
</dbReference>
<dbReference type="PANTHER" id="PTHR30185:SF12">
    <property type="entry name" value="TRANSCRIPTIONAL REGULATOR MANR"/>
    <property type="match status" value="1"/>
</dbReference>
<keyword evidence="1" id="KW-0808">Transferase</keyword>